<evidence type="ECO:0000256" key="1">
    <source>
        <dbReference type="ARBA" id="ARBA00022801"/>
    </source>
</evidence>
<comment type="cofactor">
    <cofactor evidence="2">
        <name>Mn(2+)</name>
        <dbReference type="ChEBI" id="CHEBI:29035"/>
    </cofactor>
    <text evidence="2">The Mn(2+) ion enhances activity.</text>
</comment>
<dbReference type="InterPro" id="IPR036264">
    <property type="entry name" value="Bact_exopeptidase_dim_dom"/>
</dbReference>
<dbReference type="eggNOG" id="COG1473">
    <property type="taxonomic scope" value="Bacteria"/>
</dbReference>
<dbReference type="Pfam" id="PF01546">
    <property type="entry name" value="Peptidase_M20"/>
    <property type="match status" value="1"/>
</dbReference>
<dbReference type="GO" id="GO:0019877">
    <property type="term" value="P:diaminopimelate biosynthetic process"/>
    <property type="evidence" value="ECO:0007669"/>
    <property type="project" value="UniProtKB-ARBA"/>
</dbReference>
<protein>
    <submittedName>
        <fullName evidence="4">Amidohydrolase</fullName>
    </submittedName>
</protein>
<accession>B2VBX4</accession>
<keyword evidence="5" id="KW-1185">Reference proteome</keyword>
<dbReference type="GO" id="GO:0050118">
    <property type="term" value="F:N-acetyldiaminopimelate deacetylase activity"/>
    <property type="evidence" value="ECO:0007669"/>
    <property type="project" value="UniProtKB-ARBA"/>
</dbReference>
<dbReference type="Gene3D" id="3.30.70.360">
    <property type="match status" value="1"/>
</dbReference>
<dbReference type="InterPro" id="IPR002933">
    <property type="entry name" value="Peptidase_M20"/>
</dbReference>
<dbReference type="KEGG" id="eta:ETA_22260"/>
<dbReference type="Pfam" id="PF07687">
    <property type="entry name" value="M20_dimer"/>
    <property type="match status" value="1"/>
</dbReference>
<sequence>MTIPLSLIAEATAWRRKLHACPELGYQEHQTAQMVAQQLTALGLQVHRGLAGTGVVATLENGPGPAIGLRADMDALPITELGNVDHRSTRPGVMHACGHDGHTAILLAAAKHLSTTRRFSGSVRFVFQPAEENLGGARRMVEEGLFSLFPMEAIYGMHNWPGLAAGDVAVNDGAMMASLDSFEITLRGRSCHAAMPENGADPVVAAAQLILALQTIPSRRLSPLASAVVSITQINGGEAINVIPEVVVLRGTLRCLQADVRVRVRQMIDEFVTAFTAPFGIVGHIDYQTGYPVTVNDARQAARVRDCALTLLPAERVHGNINPSMASEDFACMLEACPGAYFWLGADGASASAPLHNAHYDFNDELIGPGIALWTALVERLLVQQSSTARQVAAVRR</sequence>
<dbReference type="PIRSF" id="PIRSF005962">
    <property type="entry name" value="Pept_M20D_amidohydro"/>
    <property type="match status" value="1"/>
</dbReference>
<evidence type="ECO:0000313" key="5">
    <source>
        <dbReference type="Proteomes" id="UP000001726"/>
    </source>
</evidence>
<reference evidence="4 5" key="1">
    <citation type="journal article" date="2008" name="Environ. Microbiol.">
        <title>The genome of Erwinia tasmaniensis strain Et1/99, a non-pathogenic bacterium in the genus Erwinia.</title>
        <authorList>
            <person name="Kube M."/>
            <person name="Migdoll A.M."/>
            <person name="Mueller I."/>
            <person name="Kuhl H."/>
            <person name="Beck A."/>
            <person name="Reinhardt R."/>
            <person name="Geider K."/>
        </authorList>
    </citation>
    <scope>NUCLEOTIDE SEQUENCE [LARGE SCALE GENOMIC DNA]</scope>
    <source>
        <strain evidence="5">DSM 17950 / CFBP 7177 / CIP 109463 / NCPPB 4357 / Et1/99</strain>
    </source>
</reference>
<dbReference type="SUPFAM" id="SSF53187">
    <property type="entry name" value="Zn-dependent exopeptidases"/>
    <property type="match status" value="1"/>
</dbReference>
<dbReference type="InterPro" id="IPR017439">
    <property type="entry name" value="Amidohydrolase"/>
</dbReference>
<dbReference type="EMBL" id="CU468135">
    <property type="protein sequence ID" value="CAO97272.1"/>
    <property type="molecule type" value="Genomic_DNA"/>
</dbReference>
<feature type="binding site" evidence="2">
    <location>
        <position position="356"/>
    </location>
    <ligand>
        <name>Mn(2+)</name>
        <dbReference type="ChEBI" id="CHEBI:29035"/>
        <label>2</label>
    </ligand>
</feature>
<proteinExistence type="predicted"/>
<dbReference type="PANTHER" id="PTHR11014">
    <property type="entry name" value="PEPTIDASE M20 FAMILY MEMBER"/>
    <property type="match status" value="1"/>
</dbReference>
<dbReference type="InterPro" id="IPR011650">
    <property type="entry name" value="Peptidase_M20_dimer"/>
</dbReference>
<dbReference type="STRING" id="465817.ETA_22260"/>
<dbReference type="AlphaFoldDB" id="B2VBX4"/>
<evidence type="ECO:0000313" key="4">
    <source>
        <dbReference type="EMBL" id="CAO97272.1"/>
    </source>
</evidence>
<dbReference type="CDD" id="cd05666">
    <property type="entry name" value="M20_Acy1-like"/>
    <property type="match status" value="1"/>
</dbReference>
<feature type="binding site" evidence="2">
    <location>
        <position position="132"/>
    </location>
    <ligand>
        <name>Mn(2+)</name>
        <dbReference type="ChEBI" id="CHEBI:29035"/>
        <label>2</label>
    </ligand>
</feature>
<dbReference type="GO" id="GO:0046872">
    <property type="term" value="F:metal ion binding"/>
    <property type="evidence" value="ECO:0007669"/>
    <property type="project" value="UniProtKB-KW"/>
</dbReference>
<dbReference type="RefSeq" id="WP_012441941.1">
    <property type="nucleotide sequence ID" value="NC_010694.1"/>
</dbReference>
<dbReference type="FunFam" id="3.30.70.360:FF:000001">
    <property type="entry name" value="N-acetyldiaminopimelate deacetylase"/>
    <property type="match status" value="1"/>
</dbReference>
<keyword evidence="2" id="KW-0464">Manganese</keyword>
<feature type="binding site" evidence="2">
    <location>
        <position position="158"/>
    </location>
    <ligand>
        <name>Mn(2+)</name>
        <dbReference type="ChEBI" id="CHEBI:29035"/>
        <label>2</label>
    </ligand>
</feature>
<dbReference type="NCBIfam" id="TIGR01891">
    <property type="entry name" value="amidohydrolases"/>
    <property type="match status" value="1"/>
</dbReference>
<dbReference type="Gene3D" id="3.40.630.10">
    <property type="entry name" value="Zn peptidases"/>
    <property type="match status" value="1"/>
</dbReference>
<keyword evidence="2" id="KW-0479">Metal-binding</keyword>
<gene>
    <name evidence="4" type="ordered locus">ETA_22260</name>
</gene>
<dbReference type="PANTHER" id="PTHR11014:SF63">
    <property type="entry name" value="METALLOPEPTIDASE, PUTATIVE (AFU_ORTHOLOGUE AFUA_6G09600)-RELATED"/>
    <property type="match status" value="1"/>
</dbReference>
<keyword evidence="1" id="KW-0378">Hydrolase</keyword>
<feature type="domain" description="Peptidase M20 dimerisation" evidence="3">
    <location>
        <begin position="180"/>
        <end position="273"/>
    </location>
</feature>
<dbReference type="Proteomes" id="UP000001726">
    <property type="component" value="Chromosome"/>
</dbReference>
<dbReference type="SUPFAM" id="SSF55031">
    <property type="entry name" value="Bacterial exopeptidase dimerisation domain"/>
    <property type="match status" value="1"/>
</dbReference>
<organism evidence="4 5">
    <name type="scientific">Erwinia tasmaniensis (strain DSM 17950 / CFBP 7177 / CIP 109463 / NCPPB 4357 / Et1/99)</name>
    <dbReference type="NCBI Taxonomy" id="465817"/>
    <lineage>
        <taxon>Bacteria</taxon>
        <taxon>Pseudomonadati</taxon>
        <taxon>Pseudomonadota</taxon>
        <taxon>Gammaproteobacteria</taxon>
        <taxon>Enterobacterales</taxon>
        <taxon>Erwiniaceae</taxon>
        <taxon>Erwinia</taxon>
    </lineage>
</organism>
<dbReference type="OrthoDB" id="9777385at2"/>
<name>B2VBX4_ERWT9</name>
<feature type="binding site" evidence="2">
    <location>
        <position position="97"/>
    </location>
    <ligand>
        <name>Mn(2+)</name>
        <dbReference type="ChEBI" id="CHEBI:29035"/>
        <label>2</label>
    </ligand>
</feature>
<evidence type="ECO:0000259" key="3">
    <source>
        <dbReference type="Pfam" id="PF07687"/>
    </source>
</evidence>
<feature type="binding site" evidence="2">
    <location>
        <position position="99"/>
    </location>
    <ligand>
        <name>Mn(2+)</name>
        <dbReference type="ChEBI" id="CHEBI:29035"/>
        <label>2</label>
    </ligand>
</feature>
<evidence type="ECO:0000256" key="2">
    <source>
        <dbReference type="PIRSR" id="PIRSR005962-1"/>
    </source>
</evidence>
<dbReference type="HOGENOM" id="CLU_023257_0_1_6"/>